<organism evidence="2 3">
    <name type="scientific">Actinomyces viscosus</name>
    <dbReference type="NCBI Taxonomy" id="1656"/>
    <lineage>
        <taxon>Bacteria</taxon>
        <taxon>Bacillati</taxon>
        <taxon>Actinomycetota</taxon>
        <taxon>Actinomycetes</taxon>
        <taxon>Actinomycetales</taxon>
        <taxon>Actinomycetaceae</taxon>
        <taxon>Actinomyces</taxon>
    </lineage>
</organism>
<feature type="region of interest" description="Disordered" evidence="1">
    <location>
        <begin position="345"/>
        <end position="386"/>
    </location>
</feature>
<proteinExistence type="predicted"/>
<reference evidence="2 3" key="1">
    <citation type="submission" date="2018-12" db="EMBL/GenBank/DDBJ databases">
        <authorList>
            <consortium name="Pathogen Informatics"/>
        </authorList>
    </citation>
    <scope>NUCLEOTIDE SEQUENCE [LARGE SCALE GENOMIC DNA]</scope>
    <source>
        <strain evidence="2 3">NCTC10951</strain>
    </source>
</reference>
<dbReference type="Proteomes" id="UP000268658">
    <property type="component" value="Chromosome"/>
</dbReference>
<name>A0A448PNH3_ACTVI</name>
<dbReference type="EMBL" id="LR134477">
    <property type="protein sequence ID" value="VEI17915.1"/>
    <property type="molecule type" value="Genomic_DNA"/>
</dbReference>
<accession>A0A448PNH3</accession>
<dbReference type="AlphaFoldDB" id="A0A448PNH3"/>
<feature type="region of interest" description="Disordered" evidence="1">
    <location>
        <begin position="279"/>
        <end position="310"/>
    </location>
</feature>
<protein>
    <submittedName>
        <fullName evidence="2">Uncharacterized protein</fullName>
    </submittedName>
</protein>
<sequence>MTTDTMPRPSTHTDTMPRPSTREAGTRSRTRNDLVAKAEDSENIWTGSRLLEDGADLKEAFESNSWVSGGLATASTVADTAAAVMDPPGEALSAGVGWLIEHLSPLKDWLNELTGDSDAVTAAASTWTNIGTELSLCADDLDRVCSSRLAGQESVAVAAFKSLQAGSAAHLRMTGQLAGAISGGLTVASVIVRMVHDLVRDAIADVVGKLASKVTIGVLTAGLAAPWAVSSAVTEVSSWATRLSKEVTDVVTSSKNLKLLLEKAKKLFSWVAEKFKSKAKDGKSADEATEAATNPLGEQTVLAGPGGQNVTMRQANEMGKANPRVYVGKGPQTPIDKSYYEGRYGVKLDKSPPEPTSKPTAGGGEDTPPKGDGDGSDPMSGPVVFYPPKNATAAEIKEVDDYVAGCNRALEADALSPTGRVATTGTRLGTEAKYAAKLERMRHPELYRDGKVAGHVPDTGWGRGPEPHEWQPMSRKVNSSLGGQNKRYPVGFKPTIFLRGEWE</sequence>
<gene>
    <name evidence="2" type="ORF">NCTC10951_02439</name>
</gene>
<feature type="compositionally biased region" description="Polar residues" evidence="1">
    <location>
        <begin position="1"/>
        <end position="14"/>
    </location>
</feature>
<evidence type="ECO:0000313" key="2">
    <source>
        <dbReference type="EMBL" id="VEI17915.1"/>
    </source>
</evidence>
<evidence type="ECO:0000313" key="3">
    <source>
        <dbReference type="Proteomes" id="UP000268658"/>
    </source>
</evidence>
<feature type="compositionally biased region" description="Basic and acidic residues" evidence="1">
    <location>
        <begin position="20"/>
        <end position="33"/>
    </location>
</feature>
<feature type="region of interest" description="Disordered" evidence="1">
    <location>
        <begin position="1"/>
        <end position="33"/>
    </location>
</feature>
<feature type="region of interest" description="Disordered" evidence="1">
    <location>
        <begin position="464"/>
        <end position="486"/>
    </location>
</feature>
<dbReference type="KEGG" id="avc:NCTC10951_02439"/>
<evidence type="ECO:0000256" key="1">
    <source>
        <dbReference type="SAM" id="MobiDB-lite"/>
    </source>
</evidence>